<sequence length="190" mass="21840">MTFIRVQLFLAQFDHCFFAELLLFSFRLVLRFPIEFSLYIRVGCLFFSSGCYQSDIRSCCMLALSGEVDWITFTWLTHGPKYASPTIINILGIGLEIFVSDTLRQHVIRINEPSLTTIRTISNYRGAEDRAVFLSLDPFHELSKAWTDRGGQGPRKDTTPQLRLDIGSRRMRAWMTPGLATFQARTIFRG</sequence>
<protein>
    <submittedName>
        <fullName evidence="1">Uncharacterized protein</fullName>
    </submittedName>
</protein>
<dbReference type="Proteomes" id="UP000799755">
    <property type="component" value="Unassembled WGS sequence"/>
</dbReference>
<comment type="caution">
    <text evidence="1">The sequence shown here is derived from an EMBL/GenBank/DDBJ whole genome shotgun (WGS) entry which is preliminary data.</text>
</comment>
<proteinExistence type="predicted"/>
<organism evidence="1 2">
    <name type="scientific">Lindgomyces ingoldianus</name>
    <dbReference type="NCBI Taxonomy" id="673940"/>
    <lineage>
        <taxon>Eukaryota</taxon>
        <taxon>Fungi</taxon>
        <taxon>Dikarya</taxon>
        <taxon>Ascomycota</taxon>
        <taxon>Pezizomycotina</taxon>
        <taxon>Dothideomycetes</taxon>
        <taxon>Pleosporomycetidae</taxon>
        <taxon>Pleosporales</taxon>
        <taxon>Lindgomycetaceae</taxon>
        <taxon>Lindgomyces</taxon>
    </lineage>
</organism>
<evidence type="ECO:0000313" key="1">
    <source>
        <dbReference type="EMBL" id="KAF2471576.1"/>
    </source>
</evidence>
<accession>A0ACB6QZF5</accession>
<keyword evidence="2" id="KW-1185">Reference proteome</keyword>
<name>A0ACB6QZF5_9PLEO</name>
<gene>
    <name evidence="1" type="ORF">BDR25DRAFT_393201</name>
</gene>
<reference evidence="1" key="1">
    <citation type="journal article" date="2020" name="Stud. Mycol.">
        <title>101 Dothideomycetes genomes: a test case for predicting lifestyles and emergence of pathogens.</title>
        <authorList>
            <person name="Haridas S."/>
            <person name="Albert R."/>
            <person name="Binder M."/>
            <person name="Bloem J."/>
            <person name="Labutti K."/>
            <person name="Salamov A."/>
            <person name="Andreopoulos B."/>
            <person name="Baker S."/>
            <person name="Barry K."/>
            <person name="Bills G."/>
            <person name="Bluhm B."/>
            <person name="Cannon C."/>
            <person name="Castanera R."/>
            <person name="Culley D."/>
            <person name="Daum C."/>
            <person name="Ezra D."/>
            <person name="Gonzalez J."/>
            <person name="Henrissat B."/>
            <person name="Kuo A."/>
            <person name="Liang C."/>
            <person name="Lipzen A."/>
            <person name="Lutzoni F."/>
            <person name="Magnuson J."/>
            <person name="Mondo S."/>
            <person name="Nolan M."/>
            <person name="Ohm R."/>
            <person name="Pangilinan J."/>
            <person name="Park H.-J."/>
            <person name="Ramirez L."/>
            <person name="Alfaro M."/>
            <person name="Sun H."/>
            <person name="Tritt A."/>
            <person name="Yoshinaga Y."/>
            <person name="Zwiers L.-H."/>
            <person name="Turgeon B."/>
            <person name="Goodwin S."/>
            <person name="Spatafora J."/>
            <person name="Crous P."/>
            <person name="Grigoriev I."/>
        </authorList>
    </citation>
    <scope>NUCLEOTIDE SEQUENCE</scope>
    <source>
        <strain evidence="1">ATCC 200398</strain>
    </source>
</reference>
<evidence type="ECO:0000313" key="2">
    <source>
        <dbReference type="Proteomes" id="UP000799755"/>
    </source>
</evidence>
<dbReference type="EMBL" id="MU003504">
    <property type="protein sequence ID" value="KAF2471576.1"/>
    <property type="molecule type" value="Genomic_DNA"/>
</dbReference>